<evidence type="ECO:0000313" key="1">
    <source>
        <dbReference type="EMBL" id="KAJ8883783.1"/>
    </source>
</evidence>
<reference evidence="1 2" key="1">
    <citation type="submission" date="2023-02" db="EMBL/GenBank/DDBJ databases">
        <title>LHISI_Scaffold_Assembly.</title>
        <authorList>
            <person name="Stuart O.P."/>
            <person name="Cleave R."/>
            <person name="Magrath M.J.L."/>
            <person name="Mikheyev A.S."/>
        </authorList>
    </citation>
    <scope>NUCLEOTIDE SEQUENCE [LARGE SCALE GENOMIC DNA]</scope>
    <source>
        <strain evidence="1">Daus_M_001</strain>
        <tissue evidence="1">Leg muscle</tissue>
    </source>
</reference>
<comment type="caution">
    <text evidence="1">The sequence shown here is derived from an EMBL/GenBank/DDBJ whole genome shotgun (WGS) entry which is preliminary data.</text>
</comment>
<organism evidence="1 2">
    <name type="scientific">Dryococelus australis</name>
    <dbReference type="NCBI Taxonomy" id="614101"/>
    <lineage>
        <taxon>Eukaryota</taxon>
        <taxon>Metazoa</taxon>
        <taxon>Ecdysozoa</taxon>
        <taxon>Arthropoda</taxon>
        <taxon>Hexapoda</taxon>
        <taxon>Insecta</taxon>
        <taxon>Pterygota</taxon>
        <taxon>Neoptera</taxon>
        <taxon>Polyneoptera</taxon>
        <taxon>Phasmatodea</taxon>
        <taxon>Verophasmatodea</taxon>
        <taxon>Anareolatae</taxon>
        <taxon>Phasmatidae</taxon>
        <taxon>Eurycanthinae</taxon>
        <taxon>Dryococelus</taxon>
    </lineage>
</organism>
<evidence type="ECO:0000313" key="2">
    <source>
        <dbReference type="Proteomes" id="UP001159363"/>
    </source>
</evidence>
<keyword evidence="2" id="KW-1185">Reference proteome</keyword>
<name>A0ABQ9HHG9_9NEOP</name>
<accession>A0ABQ9HHG9</accession>
<sequence>MPQRKNQQRYSLVADCFAFLFMQSVKQIKYLEVVWDEVTNNLKRCHSKRPSVYNKNRGTVSIKVSDQVMLATHYLSNKAA</sequence>
<proteinExistence type="predicted"/>
<gene>
    <name evidence="1" type="ORF">PR048_015637</name>
</gene>
<dbReference type="Proteomes" id="UP001159363">
    <property type="component" value="Chromosome 4"/>
</dbReference>
<protein>
    <submittedName>
        <fullName evidence="1">Uncharacterized protein</fullName>
    </submittedName>
</protein>
<dbReference type="EMBL" id="JARBHB010000005">
    <property type="protein sequence ID" value="KAJ8883783.1"/>
    <property type="molecule type" value="Genomic_DNA"/>
</dbReference>